<feature type="non-terminal residue" evidence="2">
    <location>
        <position position="1"/>
    </location>
</feature>
<feature type="region of interest" description="Disordered" evidence="1">
    <location>
        <begin position="215"/>
        <end position="244"/>
    </location>
</feature>
<comment type="caution">
    <text evidence="2">The sequence shown here is derived from an EMBL/GenBank/DDBJ whole genome shotgun (WGS) entry which is preliminary data.</text>
</comment>
<protein>
    <submittedName>
        <fullName evidence="2">JmjC domain-containing protein</fullName>
    </submittedName>
</protein>
<proteinExistence type="predicted"/>
<gene>
    <name evidence="2" type="ORF">Tci_828736</name>
</gene>
<reference evidence="2" key="1">
    <citation type="journal article" date="2019" name="Sci. Rep.">
        <title>Draft genome of Tanacetum cinerariifolium, the natural source of mosquito coil.</title>
        <authorList>
            <person name="Yamashiro T."/>
            <person name="Shiraishi A."/>
            <person name="Satake H."/>
            <person name="Nakayama K."/>
        </authorList>
    </citation>
    <scope>NUCLEOTIDE SEQUENCE</scope>
</reference>
<dbReference type="EMBL" id="BKCJ010970830">
    <property type="protein sequence ID" value="GFC56766.1"/>
    <property type="molecule type" value="Genomic_DNA"/>
</dbReference>
<accession>A0A699Q0E5</accession>
<feature type="non-terminal residue" evidence="2">
    <location>
        <position position="301"/>
    </location>
</feature>
<sequence length="301" mass="33967">RTTKRKMVMSDSDHEEGGKQDVDLDVILALANVAITVDSNIPPGEQAHVDRQRAELQRRRQQEVFALAVYYTEADWINIMAQVEANASLSKTLMGDNVSEDNFPARMAALIKRKKQALAKKLAKERMDRPITQGQQRTYMRHFIKNQSSVVYFTGWSMAHVKSFPDDQLKEDFEKDQKALSNIQIEAFSRTLKRTGPVLEEPSSKRQKSIEATIPSVPKVPPSPVVSSPKSFGTSKKSLGRNHLTKPKSKLKELDLDADDQTFIKVVYNEDSKDKAPLLWSALVGWEVITTPLGDINALYR</sequence>
<evidence type="ECO:0000313" key="2">
    <source>
        <dbReference type="EMBL" id="GFC56766.1"/>
    </source>
</evidence>
<organism evidence="2">
    <name type="scientific">Tanacetum cinerariifolium</name>
    <name type="common">Dalmatian daisy</name>
    <name type="synonym">Chrysanthemum cinerariifolium</name>
    <dbReference type="NCBI Taxonomy" id="118510"/>
    <lineage>
        <taxon>Eukaryota</taxon>
        <taxon>Viridiplantae</taxon>
        <taxon>Streptophyta</taxon>
        <taxon>Embryophyta</taxon>
        <taxon>Tracheophyta</taxon>
        <taxon>Spermatophyta</taxon>
        <taxon>Magnoliopsida</taxon>
        <taxon>eudicotyledons</taxon>
        <taxon>Gunneridae</taxon>
        <taxon>Pentapetalae</taxon>
        <taxon>asterids</taxon>
        <taxon>campanulids</taxon>
        <taxon>Asterales</taxon>
        <taxon>Asteraceae</taxon>
        <taxon>Asteroideae</taxon>
        <taxon>Anthemideae</taxon>
        <taxon>Anthemidinae</taxon>
        <taxon>Tanacetum</taxon>
    </lineage>
</organism>
<dbReference type="AlphaFoldDB" id="A0A699Q0E5"/>
<name>A0A699Q0E5_TANCI</name>
<evidence type="ECO:0000256" key="1">
    <source>
        <dbReference type="SAM" id="MobiDB-lite"/>
    </source>
</evidence>